<dbReference type="AlphaFoldDB" id="A0AAW0R1J1"/>
<keyword evidence="5" id="KW-0479">Metal-binding</keyword>
<keyword evidence="11" id="KW-1185">Reference proteome</keyword>
<dbReference type="Gene3D" id="3.20.20.140">
    <property type="entry name" value="Metal-dependent hydrolases"/>
    <property type="match status" value="1"/>
</dbReference>
<dbReference type="GO" id="GO:0006207">
    <property type="term" value="P:'de novo' pyrimidine nucleobase biosynthetic process"/>
    <property type="evidence" value="ECO:0007669"/>
    <property type="project" value="TreeGrafter"/>
</dbReference>
<keyword evidence="6" id="KW-0378">Hydrolase</keyword>
<dbReference type="EC" id="3.5.2.3" evidence="4"/>
<reference evidence="10 11" key="1">
    <citation type="submission" date="2023-01" db="EMBL/GenBank/DDBJ databases">
        <title>Analysis of 21 Apiospora genomes using comparative genomics revels a genus with tremendous synthesis potential of carbohydrate active enzymes and secondary metabolites.</title>
        <authorList>
            <person name="Sorensen T."/>
        </authorList>
    </citation>
    <scope>NUCLEOTIDE SEQUENCE [LARGE SCALE GENOMIC DNA]</scope>
    <source>
        <strain evidence="10 11">CBS 117206</strain>
    </source>
</reference>
<dbReference type="PROSITE" id="PS00482">
    <property type="entry name" value="DIHYDROOROTASE_1"/>
    <property type="match status" value="1"/>
</dbReference>
<dbReference type="GO" id="GO:0006221">
    <property type="term" value="P:pyrimidine nucleotide biosynthetic process"/>
    <property type="evidence" value="ECO:0007669"/>
    <property type="project" value="UniProtKB-KW"/>
</dbReference>
<evidence type="ECO:0000256" key="8">
    <source>
        <dbReference type="ARBA" id="ARBA00022975"/>
    </source>
</evidence>
<keyword evidence="8" id="KW-0665">Pyrimidine biosynthesis</keyword>
<evidence type="ECO:0000256" key="4">
    <source>
        <dbReference type="ARBA" id="ARBA00012860"/>
    </source>
</evidence>
<dbReference type="NCBIfam" id="TIGR00856">
    <property type="entry name" value="pyrC_dimer"/>
    <property type="match status" value="1"/>
</dbReference>
<evidence type="ECO:0000256" key="2">
    <source>
        <dbReference type="ARBA" id="ARBA00004880"/>
    </source>
</evidence>
<dbReference type="SUPFAM" id="SSF51556">
    <property type="entry name" value="Metallo-dependent hydrolases"/>
    <property type="match status" value="1"/>
</dbReference>
<proteinExistence type="inferred from homology"/>
<evidence type="ECO:0000313" key="10">
    <source>
        <dbReference type="EMBL" id="KAK8121043.1"/>
    </source>
</evidence>
<dbReference type="InterPro" id="IPR002195">
    <property type="entry name" value="Dihydroorotase_CS"/>
</dbReference>
<name>A0AAW0R1J1_9PEZI</name>
<evidence type="ECO:0000256" key="5">
    <source>
        <dbReference type="ARBA" id="ARBA00022723"/>
    </source>
</evidence>
<dbReference type="GO" id="GO:0005737">
    <property type="term" value="C:cytoplasm"/>
    <property type="evidence" value="ECO:0007669"/>
    <property type="project" value="TreeGrafter"/>
</dbReference>
<dbReference type="GO" id="GO:0046872">
    <property type="term" value="F:metal ion binding"/>
    <property type="evidence" value="ECO:0007669"/>
    <property type="project" value="UniProtKB-KW"/>
</dbReference>
<dbReference type="Proteomes" id="UP001392437">
    <property type="component" value="Unassembled WGS sequence"/>
</dbReference>
<evidence type="ECO:0000259" key="9">
    <source>
        <dbReference type="Pfam" id="PF04909"/>
    </source>
</evidence>
<protein>
    <recommendedName>
        <fullName evidence="4">dihydroorotase</fullName>
        <ecNumber evidence="4">3.5.2.3</ecNumber>
    </recommendedName>
</protein>
<dbReference type="FunFam" id="3.20.20.140:FF:000041">
    <property type="entry name" value="Dihydroorotase, variant"/>
    <property type="match status" value="1"/>
</dbReference>
<comment type="caution">
    <text evidence="10">The sequence shown here is derived from an EMBL/GenBank/DDBJ whole genome shotgun (WGS) entry which is preliminary data.</text>
</comment>
<keyword evidence="7" id="KW-0862">Zinc</keyword>
<organism evidence="10 11">
    <name type="scientific">Apiospora kogelbergensis</name>
    <dbReference type="NCBI Taxonomy" id="1337665"/>
    <lineage>
        <taxon>Eukaryota</taxon>
        <taxon>Fungi</taxon>
        <taxon>Dikarya</taxon>
        <taxon>Ascomycota</taxon>
        <taxon>Pezizomycotina</taxon>
        <taxon>Sordariomycetes</taxon>
        <taxon>Xylariomycetidae</taxon>
        <taxon>Amphisphaeriales</taxon>
        <taxon>Apiosporaceae</taxon>
        <taxon>Apiospora</taxon>
    </lineage>
</organism>
<feature type="domain" description="Amidohydrolase-related" evidence="9">
    <location>
        <begin position="78"/>
        <end position="177"/>
    </location>
</feature>
<dbReference type="PANTHER" id="PTHR43137:SF1">
    <property type="entry name" value="DIHYDROOROTASE"/>
    <property type="match status" value="1"/>
</dbReference>
<dbReference type="EMBL" id="JAQQWP010000004">
    <property type="protein sequence ID" value="KAK8121043.1"/>
    <property type="molecule type" value="Genomic_DNA"/>
</dbReference>
<dbReference type="HAMAP" id="MF_00219">
    <property type="entry name" value="PyrC_classII"/>
    <property type="match status" value="1"/>
</dbReference>
<dbReference type="PIRSF" id="PIRSF001237">
    <property type="entry name" value="DHOdimr"/>
    <property type="match status" value="1"/>
</dbReference>
<gene>
    <name evidence="10" type="ORF">PG999_005163</name>
</gene>
<dbReference type="PANTHER" id="PTHR43137">
    <property type="entry name" value="DIHYDROOROTASE"/>
    <property type="match status" value="1"/>
</dbReference>
<evidence type="ECO:0000256" key="1">
    <source>
        <dbReference type="ARBA" id="ARBA00001947"/>
    </source>
</evidence>
<comment type="similarity">
    <text evidence="3">Belongs to the metallo-dependent hydrolases superfamily. DHOase family. Class II DHOase subfamily.</text>
</comment>
<dbReference type="InterPro" id="IPR006680">
    <property type="entry name" value="Amidohydro-rel"/>
</dbReference>
<accession>A0AAW0R1J1</accession>
<dbReference type="CDD" id="cd01294">
    <property type="entry name" value="DHOase"/>
    <property type="match status" value="1"/>
</dbReference>
<dbReference type="GO" id="GO:0004151">
    <property type="term" value="F:dihydroorotase activity"/>
    <property type="evidence" value="ECO:0007669"/>
    <property type="project" value="UniProtKB-EC"/>
</dbReference>
<evidence type="ECO:0000256" key="3">
    <source>
        <dbReference type="ARBA" id="ARBA00005631"/>
    </source>
</evidence>
<dbReference type="InterPro" id="IPR004721">
    <property type="entry name" value="DHOdimr"/>
</dbReference>
<evidence type="ECO:0000256" key="7">
    <source>
        <dbReference type="ARBA" id="ARBA00022833"/>
    </source>
</evidence>
<dbReference type="InterPro" id="IPR032466">
    <property type="entry name" value="Metal_Hydrolase"/>
</dbReference>
<dbReference type="Pfam" id="PF04909">
    <property type="entry name" value="Amidohydro_2"/>
    <property type="match status" value="1"/>
</dbReference>
<evidence type="ECO:0000256" key="6">
    <source>
        <dbReference type="ARBA" id="ARBA00022801"/>
    </source>
</evidence>
<comment type="cofactor">
    <cofactor evidence="1">
        <name>Zn(2+)</name>
        <dbReference type="ChEBI" id="CHEBI:29105"/>
    </cofactor>
</comment>
<sequence length="353" mass="38783">MKDSYVLPAAADMHVHLRDGDMLKAVVPTIRNGGVDTVYVMPNLVPPVTTVAAALEYKKRLQDVDSSINYLMTLYLHETITPEVVREAKKAGIVGIKSYPAGVTTNSSSGVVSYEPFYPVFEAMQEVGMVLNLHGEVPSDKKDVTILNAESKFLPTLKDLHRRFPKLKIVLEHTTTADAVEAVRSCGETVVATITAHHLSLLVDDWAGNVYCFCKPVAKTPEDRKKLLDALVNSNGKFFLGTDSARVAHDISAKKGKGNAAAGVFTQPFACQYVLNSLEDAIERGDIKDEQVTEELLKGFLSEWGREFYGVEKATKQILVKKGNATIPESIKDAGVEVVPFRKGETTWSVEWQ</sequence>
<evidence type="ECO:0000313" key="11">
    <source>
        <dbReference type="Proteomes" id="UP001392437"/>
    </source>
</evidence>
<comment type="pathway">
    <text evidence="2">Pyrimidine metabolism; UMP biosynthesis via de novo pathway; (S)-dihydroorotate from bicarbonate: step 3/3.</text>
</comment>